<dbReference type="AlphaFoldDB" id="K7ZDV9"/>
<name>K7ZDV9_BDEBC</name>
<dbReference type="InterPro" id="IPR037004">
    <property type="entry name" value="Exonuc_VII_ssu_sf"/>
</dbReference>
<organism evidence="7 8">
    <name type="scientific">Bdellovibrio bacteriovorus str. Tiberius</name>
    <dbReference type="NCBI Taxonomy" id="1069642"/>
    <lineage>
        <taxon>Bacteria</taxon>
        <taxon>Pseudomonadati</taxon>
        <taxon>Bdellovibrionota</taxon>
        <taxon>Bdellovibrionia</taxon>
        <taxon>Bdellovibrionales</taxon>
        <taxon>Pseudobdellovibrionaceae</taxon>
        <taxon>Bdellovibrio</taxon>
    </lineage>
</organism>
<dbReference type="HAMAP" id="MF_00337">
    <property type="entry name" value="Exonuc_7_S"/>
    <property type="match status" value="1"/>
</dbReference>
<dbReference type="HOGENOM" id="CLU_145918_3_4_7"/>
<dbReference type="STRING" id="1069642.Bdt_0182"/>
<comment type="catalytic activity">
    <reaction evidence="6">
        <text>Exonucleolytic cleavage in either 5'- to 3'- or 3'- to 5'-direction to yield nucleoside 5'-phosphates.</text>
        <dbReference type="EC" id="3.1.11.6"/>
    </reaction>
</comment>
<dbReference type="Proteomes" id="UP000010074">
    <property type="component" value="Chromosome"/>
</dbReference>
<dbReference type="NCBIfam" id="NF002140">
    <property type="entry name" value="PRK00977.1-4"/>
    <property type="match status" value="1"/>
</dbReference>
<reference evidence="7 8" key="1">
    <citation type="journal article" date="2012" name="BMC Genomics">
        <title>Genome analysis of a simultaneously predatory and prey-independent, novel Bdellovibrio bacteriovorus from the River Tiber, supports in silico predictions of both ancient and recent lateral gene transfer from diverse bacteria.</title>
        <authorList>
            <person name="Hobley L."/>
            <person name="Lerner T.R."/>
            <person name="Williams L.E."/>
            <person name="Lambert C."/>
            <person name="Till R."/>
            <person name="Milner D.S."/>
            <person name="Basford S.M."/>
            <person name="Capeness M.J."/>
            <person name="Fenton A.K."/>
            <person name="Atterbury R.J."/>
            <person name="Harris M.A."/>
            <person name="Sockett R.E."/>
        </authorList>
    </citation>
    <scope>NUCLEOTIDE SEQUENCE [LARGE SCALE GENOMIC DNA]</scope>
    <source>
        <strain evidence="7 8">Tiberius</strain>
    </source>
</reference>
<dbReference type="NCBIfam" id="TIGR01280">
    <property type="entry name" value="xseB"/>
    <property type="match status" value="1"/>
</dbReference>
<keyword evidence="4 6" id="KW-0378">Hydrolase</keyword>
<comment type="function">
    <text evidence="6">Bidirectionally degrades single-stranded DNA into large acid-insoluble oligonucleotides, which are then degraded further into small acid-soluble oligonucleotides.</text>
</comment>
<comment type="subcellular location">
    <subcellularLocation>
        <location evidence="6">Cytoplasm</location>
    </subcellularLocation>
</comment>
<dbReference type="PANTHER" id="PTHR34137:SF1">
    <property type="entry name" value="EXODEOXYRIBONUCLEASE 7 SMALL SUBUNIT"/>
    <property type="match status" value="1"/>
</dbReference>
<evidence type="ECO:0000313" key="8">
    <source>
        <dbReference type="Proteomes" id="UP000010074"/>
    </source>
</evidence>
<dbReference type="InterPro" id="IPR003761">
    <property type="entry name" value="Exonuc_VII_S"/>
</dbReference>
<evidence type="ECO:0000256" key="5">
    <source>
        <dbReference type="ARBA" id="ARBA00022839"/>
    </source>
</evidence>
<dbReference type="SUPFAM" id="SSF116842">
    <property type="entry name" value="XseB-like"/>
    <property type="match status" value="1"/>
</dbReference>
<evidence type="ECO:0000256" key="4">
    <source>
        <dbReference type="ARBA" id="ARBA00022801"/>
    </source>
</evidence>
<keyword evidence="2 6" id="KW-0963">Cytoplasm</keyword>
<dbReference type="RefSeq" id="WP_015089379.1">
    <property type="nucleotide sequence ID" value="NC_019567.1"/>
</dbReference>
<evidence type="ECO:0000256" key="6">
    <source>
        <dbReference type="HAMAP-Rule" id="MF_00337"/>
    </source>
</evidence>
<keyword evidence="3 6" id="KW-0540">Nuclease</keyword>
<dbReference type="PANTHER" id="PTHR34137">
    <property type="entry name" value="EXODEOXYRIBONUCLEASE 7 SMALL SUBUNIT"/>
    <property type="match status" value="1"/>
</dbReference>
<accession>K7ZDV9</accession>
<comment type="subunit">
    <text evidence="6">Heterooligomer composed of large and small subunits.</text>
</comment>
<protein>
    <recommendedName>
        <fullName evidence="6">Exodeoxyribonuclease 7 small subunit</fullName>
        <ecNumber evidence="6">3.1.11.6</ecNumber>
    </recommendedName>
    <alternativeName>
        <fullName evidence="6">Exodeoxyribonuclease VII small subunit</fullName>
        <shortName evidence="6">Exonuclease VII small subunit</shortName>
    </alternativeName>
</protein>
<gene>
    <name evidence="6 7" type="primary">xseB</name>
    <name evidence="7" type="ORF">Bdt_0182</name>
</gene>
<dbReference type="EC" id="3.1.11.6" evidence="6"/>
<dbReference type="GO" id="GO:0009318">
    <property type="term" value="C:exodeoxyribonuclease VII complex"/>
    <property type="evidence" value="ECO:0007669"/>
    <property type="project" value="UniProtKB-UniRule"/>
</dbReference>
<evidence type="ECO:0000256" key="1">
    <source>
        <dbReference type="ARBA" id="ARBA00009998"/>
    </source>
</evidence>
<dbReference type="GO" id="GO:0006308">
    <property type="term" value="P:DNA catabolic process"/>
    <property type="evidence" value="ECO:0007669"/>
    <property type="project" value="UniProtKB-UniRule"/>
</dbReference>
<proteinExistence type="inferred from homology"/>
<comment type="similarity">
    <text evidence="1 6">Belongs to the XseB family.</text>
</comment>
<sequence length="74" mass="8433">MDFEKKLGRLEEIVQKMEKGDLALEESLKLFEEGVKLSRECHHRLNEAESKVKLLMSVGADGQPVTTDFTPEEN</sequence>
<dbReference type="Gene3D" id="1.10.287.1040">
    <property type="entry name" value="Exonuclease VII, small subunit"/>
    <property type="match status" value="1"/>
</dbReference>
<dbReference type="Pfam" id="PF02609">
    <property type="entry name" value="Exonuc_VII_S"/>
    <property type="match status" value="1"/>
</dbReference>
<dbReference type="OrthoDB" id="122704at2"/>
<evidence type="ECO:0000256" key="2">
    <source>
        <dbReference type="ARBA" id="ARBA00022490"/>
    </source>
</evidence>
<dbReference type="PATRIC" id="fig|1069642.3.peg.178"/>
<dbReference type="KEGG" id="bbat:Bdt_0182"/>
<evidence type="ECO:0000313" key="7">
    <source>
        <dbReference type="EMBL" id="AFX99891.1"/>
    </source>
</evidence>
<evidence type="ECO:0000256" key="3">
    <source>
        <dbReference type="ARBA" id="ARBA00022722"/>
    </source>
</evidence>
<dbReference type="GO" id="GO:0005829">
    <property type="term" value="C:cytosol"/>
    <property type="evidence" value="ECO:0007669"/>
    <property type="project" value="TreeGrafter"/>
</dbReference>
<dbReference type="GO" id="GO:0008855">
    <property type="term" value="F:exodeoxyribonuclease VII activity"/>
    <property type="evidence" value="ECO:0007669"/>
    <property type="project" value="UniProtKB-UniRule"/>
</dbReference>
<dbReference type="EMBL" id="CP002930">
    <property type="protein sequence ID" value="AFX99891.1"/>
    <property type="molecule type" value="Genomic_DNA"/>
</dbReference>
<keyword evidence="5 6" id="KW-0269">Exonuclease</keyword>